<dbReference type="AlphaFoldDB" id="A0A6L8T6R8"/>
<dbReference type="EMBL" id="WWVQ01000031">
    <property type="protein sequence ID" value="MZL34071.1"/>
    <property type="molecule type" value="Genomic_DNA"/>
</dbReference>
<organism evidence="1 2">
    <name type="scientific">Blautia wexlerae</name>
    <dbReference type="NCBI Taxonomy" id="418240"/>
    <lineage>
        <taxon>Bacteria</taxon>
        <taxon>Bacillati</taxon>
        <taxon>Bacillota</taxon>
        <taxon>Clostridia</taxon>
        <taxon>Lachnospirales</taxon>
        <taxon>Lachnospiraceae</taxon>
        <taxon>Blautia</taxon>
    </lineage>
</organism>
<dbReference type="InterPro" id="IPR036388">
    <property type="entry name" value="WH-like_DNA-bd_sf"/>
</dbReference>
<evidence type="ECO:0000313" key="1">
    <source>
        <dbReference type="EMBL" id="MZL34071.1"/>
    </source>
</evidence>
<reference evidence="1 2" key="1">
    <citation type="journal article" date="2019" name="Nat. Med.">
        <title>A library of human gut bacterial isolates paired with longitudinal multiomics data enables mechanistic microbiome research.</title>
        <authorList>
            <person name="Poyet M."/>
            <person name="Groussin M."/>
            <person name="Gibbons S.M."/>
            <person name="Avila-Pacheco J."/>
            <person name="Jiang X."/>
            <person name="Kearney S.M."/>
            <person name="Perrotta A.R."/>
            <person name="Berdy B."/>
            <person name="Zhao S."/>
            <person name="Lieberman T.D."/>
            <person name="Swanson P.K."/>
            <person name="Smith M."/>
            <person name="Roesemann S."/>
            <person name="Alexander J.E."/>
            <person name="Rich S.A."/>
            <person name="Livny J."/>
            <person name="Vlamakis H."/>
            <person name="Clish C."/>
            <person name="Bullock K."/>
            <person name="Deik A."/>
            <person name="Scott J."/>
            <person name="Pierce K.A."/>
            <person name="Xavier R.J."/>
            <person name="Alm E.J."/>
        </authorList>
    </citation>
    <scope>NUCLEOTIDE SEQUENCE [LARGE SCALE GENOMIC DNA]</scope>
    <source>
        <strain evidence="1 2">BIOML-A1</strain>
    </source>
</reference>
<name>A0A6L8T6R8_9FIRM</name>
<dbReference type="Proteomes" id="UP000477285">
    <property type="component" value="Unassembled WGS sequence"/>
</dbReference>
<gene>
    <name evidence="1" type="ORF">GT728_12875</name>
</gene>
<sequence length="241" mass="27635">MNRGSGTGYIPDKSNLMSSTLTMLDFFKDGEKAFSNFSAFLEANYDIRSSNTVRMTFATLCKWKLLYEVDFKTYALTDAGADLLKTHSEISLGRQIQNSTLYFGEILQELETEVLTGSALKQAANQKYSMSFKSSSDLSCRTQYLLGLSFIERSSKRYRITSQGRDFLQLLKEEGLLSECINKKPYKELELNNHINLELPNSFLKKCQKQKLLPEFVLHELMAYYADNELSLGIQVNKKRR</sequence>
<evidence type="ECO:0000313" key="2">
    <source>
        <dbReference type="Proteomes" id="UP000477285"/>
    </source>
</evidence>
<proteinExistence type="predicted"/>
<comment type="caution">
    <text evidence="1">The sequence shown here is derived from an EMBL/GenBank/DDBJ whole genome shotgun (WGS) entry which is preliminary data.</text>
</comment>
<protein>
    <submittedName>
        <fullName evidence="1">Uncharacterized protein</fullName>
    </submittedName>
</protein>
<accession>A0A6L8T6R8</accession>
<dbReference type="Gene3D" id="1.10.10.10">
    <property type="entry name" value="Winged helix-like DNA-binding domain superfamily/Winged helix DNA-binding domain"/>
    <property type="match status" value="1"/>
</dbReference>
<dbReference type="RefSeq" id="WP_161233913.1">
    <property type="nucleotide sequence ID" value="NZ_WWVI01000028.1"/>
</dbReference>